<reference evidence="8" key="1">
    <citation type="submission" date="2016-12" db="EMBL/GenBank/DDBJ databases">
        <title>Comparative genomics of four Isosphaeraceae planctomycetes: a common pool of plasmids and glycoside hydrolase genes.</title>
        <authorList>
            <person name="Ivanova A."/>
        </authorList>
    </citation>
    <scope>NUCLEOTIDE SEQUENCE [LARGE SCALE GENOMIC DNA]</scope>
    <source>
        <strain evidence="8">PX4</strain>
    </source>
</reference>
<feature type="transmembrane region" description="Helical" evidence="6">
    <location>
        <begin position="98"/>
        <end position="119"/>
    </location>
</feature>
<dbReference type="KEGG" id="pbor:BSF38_05166"/>
<evidence type="ECO:0000256" key="6">
    <source>
        <dbReference type="SAM" id="Phobius"/>
    </source>
</evidence>
<dbReference type="STRING" id="1387353.BSF38_05166"/>
<evidence type="ECO:0000313" key="7">
    <source>
        <dbReference type="EMBL" id="APW63593.1"/>
    </source>
</evidence>
<sequence length="355" mass="37261">MTIYDAAMAVVLIGGMIRGAWRGITWQLASIGSLVLGYLFAYPISAQIAPLLPGPAETTRALSMAVAYAVVSGGVFFAAWMVRGTIHKLKFDAFDRHLGMMLGGVEGAGVGILLTLLIVSVSPNTREPIFASPSGRVVGSVMNTLGPVLPGEVRRILQPFWNAADGSNGQSVADSDEPAPAPAPESPASAPVVAASVVQPVKPASTRDAAVRPVAGRGDETPALEAPAQPAQAGPRSVLDSIVDQGKQAVEQVVVESLDTDPDQKASTIRQLVDKDKKRIQNAVSDVVGGVKQNLTKQAQGRAGQVQGRVNQIQGQAVKARQKIEQRIGDTIDKTIDQQLDRLGGLQPAPEKNPR</sequence>
<feature type="region of interest" description="Disordered" evidence="5">
    <location>
        <begin position="218"/>
        <end position="238"/>
    </location>
</feature>
<evidence type="ECO:0008006" key="9">
    <source>
        <dbReference type="Google" id="ProtNLM"/>
    </source>
</evidence>
<keyword evidence="2 6" id="KW-0812">Transmembrane</keyword>
<feature type="region of interest" description="Disordered" evidence="5">
    <location>
        <begin position="167"/>
        <end position="192"/>
    </location>
</feature>
<dbReference type="AlphaFoldDB" id="A0A1U7CXI3"/>
<dbReference type="InterPro" id="IPR003825">
    <property type="entry name" value="Colicin-V_CvpA"/>
</dbReference>
<keyword evidence="4 6" id="KW-0472">Membrane</keyword>
<dbReference type="GO" id="GO:0009403">
    <property type="term" value="P:toxin biosynthetic process"/>
    <property type="evidence" value="ECO:0007669"/>
    <property type="project" value="InterPro"/>
</dbReference>
<dbReference type="Pfam" id="PF02674">
    <property type="entry name" value="Colicin_V"/>
    <property type="match status" value="1"/>
</dbReference>
<keyword evidence="8" id="KW-1185">Reference proteome</keyword>
<dbReference type="PANTHER" id="PTHR37306">
    <property type="entry name" value="COLICIN V PRODUCTION PROTEIN"/>
    <property type="match status" value="1"/>
</dbReference>
<dbReference type="EMBL" id="CP019082">
    <property type="protein sequence ID" value="APW63593.1"/>
    <property type="molecule type" value="Genomic_DNA"/>
</dbReference>
<evidence type="ECO:0000256" key="1">
    <source>
        <dbReference type="ARBA" id="ARBA00004141"/>
    </source>
</evidence>
<feature type="transmembrane region" description="Helical" evidence="6">
    <location>
        <begin position="28"/>
        <end position="45"/>
    </location>
</feature>
<accession>A0A1U7CXI3</accession>
<proteinExistence type="predicted"/>
<evidence type="ECO:0000256" key="4">
    <source>
        <dbReference type="ARBA" id="ARBA00023136"/>
    </source>
</evidence>
<gene>
    <name evidence="7" type="ORF">BSF38_05166</name>
</gene>
<protein>
    <recommendedName>
        <fullName evidence="9">Colicin V production protein</fullName>
    </recommendedName>
</protein>
<evidence type="ECO:0000256" key="5">
    <source>
        <dbReference type="SAM" id="MobiDB-lite"/>
    </source>
</evidence>
<dbReference type="PANTHER" id="PTHR37306:SF1">
    <property type="entry name" value="COLICIN V PRODUCTION PROTEIN"/>
    <property type="match status" value="1"/>
</dbReference>
<evidence type="ECO:0000313" key="8">
    <source>
        <dbReference type="Proteomes" id="UP000186309"/>
    </source>
</evidence>
<comment type="subcellular location">
    <subcellularLocation>
        <location evidence="1">Membrane</location>
        <topology evidence="1">Multi-pass membrane protein</topology>
    </subcellularLocation>
</comment>
<name>A0A1U7CXI3_9BACT</name>
<dbReference type="RefSeq" id="WP_076349923.1">
    <property type="nucleotide sequence ID" value="NZ_CP019082.1"/>
</dbReference>
<dbReference type="GO" id="GO:0016020">
    <property type="term" value="C:membrane"/>
    <property type="evidence" value="ECO:0007669"/>
    <property type="project" value="UniProtKB-SubCell"/>
</dbReference>
<dbReference type="Proteomes" id="UP000186309">
    <property type="component" value="Chromosome"/>
</dbReference>
<feature type="compositionally biased region" description="Low complexity" evidence="5">
    <location>
        <begin position="223"/>
        <end position="235"/>
    </location>
</feature>
<keyword evidence="3 6" id="KW-1133">Transmembrane helix</keyword>
<evidence type="ECO:0000256" key="2">
    <source>
        <dbReference type="ARBA" id="ARBA00022692"/>
    </source>
</evidence>
<feature type="transmembrane region" description="Helical" evidence="6">
    <location>
        <begin position="65"/>
        <end position="86"/>
    </location>
</feature>
<organism evidence="7 8">
    <name type="scientific">Paludisphaera borealis</name>
    <dbReference type="NCBI Taxonomy" id="1387353"/>
    <lineage>
        <taxon>Bacteria</taxon>
        <taxon>Pseudomonadati</taxon>
        <taxon>Planctomycetota</taxon>
        <taxon>Planctomycetia</taxon>
        <taxon>Isosphaerales</taxon>
        <taxon>Isosphaeraceae</taxon>
        <taxon>Paludisphaera</taxon>
    </lineage>
</organism>
<evidence type="ECO:0000256" key="3">
    <source>
        <dbReference type="ARBA" id="ARBA00022989"/>
    </source>
</evidence>